<dbReference type="AlphaFoldDB" id="A0A7S4VUE2"/>
<organism evidence="1">
    <name type="scientific">Alexandrium monilatum</name>
    <dbReference type="NCBI Taxonomy" id="311494"/>
    <lineage>
        <taxon>Eukaryota</taxon>
        <taxon>Sar</taxon>
        <taxon>Alveolata</taxon>
        <taxon>Dinophyceae</taxon>
        <taxon>Gonyaulacales</taxon>
        <taxon>Pyrocystaceae</taxon>
        <taxon>Alexandrium</taxon>
    </lineage>
</organism>
<reference evidence="1" key="1">
    <citation type="submission" date="2021-01" db="EMBL/GenBank/DDBJ databases">
        <authorList>
            <person name="Corre E."/>
            <person name="Pelletier E."/>
            <person name="Niang G."/>
            <person name="Scheremetjew M."/>
            <person name="Finn R."/>
            <person name="Kale V."/>
            <person name="Holt S."/>
            <person name="Cochrane G."/>
            <person name="Meng A."/>
            <person name="Brown T."/>
            <person name="Cohen L."/>
        </authorList>
    </citation>
    <scope>NUCLEOTIDE SEQUENCE</scope>
    <source>
        <strain evidence="1">CCMP3105</strain>
    </source>
</reference>
<protein>
    <submittedName>
        <fullName evidence="1">Uncharacterized protein</fullName>
    </submittedName>
</protein>
<name>A0A7S4VUE2_9DINO</name>
<accession>A0A7S4VUE2</accession>
<sequence>MQQILNQRRESKHSIHFRDDLSEYSSPSCWGDGPGPLSLSDHRVSAEGLQARRTVGEALLQAQWERQCEADAEACGDALKCCGSRTARFCLSNLRLRLGGLRPEALRRTPTRPSVIFTWAEVQNVILLPYEGKGPYLIAVTTFRWREDGTREWLLQAGSLRSRARWGVEMCAAILRDRNGALQQQDSSSCKCCGTGRSSTLSTALFMDMVRISCEAARLRPSAHCMERLVEVLDLMMERGETGQGPGGSTDMQLPGASHFPLAALRRFSDTVRRAHVVFGDWQWWREVALLLRAPDGWDPELWRDKVLPFVQPVEPSLRDPRVPGYPAAVDTQLAGAAERCRRMLS</sequence>
<gene>
    <name evidence="1" type="ORF">AMON00008_LOCUS43785</name>
</gene>
<proteinExistence type="predicted"/>
<evidence type="ECO:0000313" key="1">
    <source>
        <dbReference type="EMBL" id="CAE4631907.1"/>
    </source>
</evidence>
<dbReference type="EMBL" id="HBNR01062121">
    <property type="protein sequence ID" value="CAE4631907.1"/>
    <property type="molecule type" value="Transcribed_RNA"/>
</dbReference>